<reference evidence="5" key="1">
    <citation type="journal article" date="2014" name="Int. J. Syst. Evol. Microbiol.">
        <title>Complete genome sequence of Corynebacterium casei LMG S-19264T (=DSM 44701T), isolated from a smear-ripened cheese.</title>
        <authorList>
            <consortium name="US DOE Joint Genome Institute (JGI-PGF)"/>
            <person name="Walter F."/>
            <person name="Albersmeier A."/>
            <person name="Kalinowski J."/>
            <person name="Ruckert C."/>
        </authorList>
    </citation>
    <scope>NUCLEOTIDE SEQUENCE</scope>
    <source>
        <strain evidence="5">JCM 3276</strain>
    </source>
</reference>
<dbReference type="InterPro" id="IPR000182">
    <property type="entry name" value="GNAT_dom"/>
</dbReference>
<dbReference type="PROSITE" id="PS51186">
    <property type="entry name" value="GNAT"/>
    <property type="match status" value="1"/>
</dbReference>
<name>A0A918L891_9PSEU</name>
<dbReference type="AlphaFoldDB" id="A0A918L891"/>
<feature type="region of interest" description="Disordered" evidence="3">
    <location>
        <begin position="182"/>
        <end position="211"/>
    </location>
</feature>
<keyword evidence="2" id="KW-0012">Acyltransferase</keyword>
<dbReference type="EMBL" id="BMRB01000001">
    <property type="protein sequence ID" value="GGS17766.1"/>
    <property type="molecule type" value="Genomic_DNA"/>
</dbReference>
<dbReference type="InterPro" id="IPR016181">
    <property type="entry name" value="Acyl_CoA_acyltransferase"/>
</dbReference>
<evidence type="ECO:0000256" key="3">
    <source>
        <dbReference type="SAM" id="MobiDB-lite"/>
    </source>
</evidence>
<evidence type="ECO:0000256" key="2">
    <source>
        <dbReference type="ARBA" id="ARBA00023315"/>
    </source>
</evidence>
<feature type="domain" description="N-acetyltransferase" evidence="4">
    <location>
        <begin position="454"/>
        <end position="589"/>
    </location>
</feature>
<dbReference type="Proteomes" id="UP000660680">
    <property type="component" value="Unassembled WGS sequence"/>
</dbReference>
<sequence length="589" mass="61093">MRLLLRADANPTIGAGHLARCVAIAEEAVARGWTVTLTGTLTGVDWLTTHLTTLGVEIRPDWTDADIVLIDHYGAITPPEARLVSLEDGPHGRRKADVAVDCNLAPTPRPADGTPLILRGPTYAPIRTAVRTRRSHPTPSPHPRVVVSMGGGTTSQAVSAAVAALHATNLPLHITAVSTTPLNPTATRFPRFPAPTTVEPGDPPDRLASAEAGGLPADRLASAEASNLPADRLAPAEAGGPPADRLAPAEAGGLPADRLASAETGGLPADRLAPAETGGLPAGRLAPIETGGLPVDHLASAEAGGLLAGRLASIETGNLPAGHRPAPAAEASAPPSARSAPVEIEVVRPHPDLPALLASADLVISAAGVTLLELCCLGVPTAVAVIADNQVPNYTAAVAQGLAAGLGDLTDPAAVDTLHHLLITPTARHDLARAASRAVDGHGARRILDAAAQLTVRRATPADADRLLAWRNDPGTRRWSVNPDPVSPETHRRWLAQDRRLLIAEEAGVPVGVVRFDPVPDGVEVSITIAPEARGRGLARPILQAAQDTIPGTRLLARVHADNTASRRLFASAGYRLVTEDRPFLTYRY</sequence>
<dbReference type="RefSeq" id="WP_268244559.1">
    <property type="nucleotide sequence ID" value="NZ_BMRB01000001.1"/>
</dbReference>
<evidence type="ECO:0000313" key="6">
    <source>
        <dbReference type="Proteomes" id="UP000660680"/>
    </source>
</evidence>
<evidence type="ECO:0000256" key="1">
    <source>
        <dbReference type="ARBA" id="ARBA00022679"/>
    </source>
</evidence>
<dbReference type="Pfam" id="PF13302">
    <property type="entry name" value="Acetyltransf_3"/>
    <property type="match status" value="1"/>
</dbReference>
<reference evidence="5" key="2">
    <citation type="submission" date="2020-09" db="EMBL/GenBank/DDBJ databases">
        <authorList>
            <person name="Sun Q."/>
            <person name="Ohkuma M."/>
        </authorList>
    </citation>
    <scope>NUCLEOTIDE SEQUENCE</scope>
    <source>
        <strain evidence="5">JCM 3276</strain>
    </source>
</reference>
<dbReference type="Gene3D" id="3.40.50.11190">
    <property type="match status" value="1"/>
</dbReference>
<dbReference type="InterPro" id="IPR050832">
    <property type="entry name" value="Bact_Acetyltransf"/>
</dbReference>
<keyword evidence="6" id="KW-1185">Reference proteome</keyword>
<dbReference type="PANTHER" id="PTHR43877">
    <property type="entry name" value="AMINOALKYLPHOSPHONATE N-ACETYLTRANSFERASE-RELATED-RELATED"/>
    <property type="match status" value="1"/>
</dbReference>
<protein>
    <recommendedName>
        <fullName evidence="4">N-acetyltransferase domain-containing protein</fullName>
    </recommendedName>
</protein>
<dbReference type="GO" id="GO:0016747">
    <property type="term" value="F:acyltransferase activity, transferring groups other than amino-acyl groups"/>
    <property type="evidence" value="ECO:0007669"/>
    <property type="project" value="InterPro"/>
</dbReference>
<feature type="region of interest" description="Disordered" evidence="3">
    <location>
        <begin position="318"/>
        <end position="337"/>
    </location>
</feature>
<accession>A0A918L891</accession>
<dbReference type="Gene3D" id="3.40.630.30">
    <property type="match status" value="1"/>
</dbReference>
<organism evidence="5 6">
    <name type="scientific">Actinokineospora fastidiosa</name>
    <dbReference type="NCBI Taxonomy" id="1816"/>
    <lineage>
        <taxon>Bacteria</taxon>
        <taxon>Bacillati</taxon>
        <taxon>Actinomycetota</taxon>
        <taxon>Actinomycetes</taxon>
        <taxon>Pseudonocardiales</taxon>
        <taxon>Pseudonocardiaceae</taxon>
        <taxon>Actinokineospora</taxon>
    </lineage>
</organism>
<gene>
    <name evidence="5" type="ORF">GCM10010171_07840</name>
</gene>
<dbReference type="PANTHER" id="PTHR43877:SF2">
    <property type="entry name" value="AMINOALKYLPHOSPHONATE N-ACETYLTRANSFERASE-RELATED"/>
    <property type="match status" value="1"/>
</dbReference>
<keyword evidence="1" id="KW-0808">Transferase</keyword>
<evidence type="ECO:0000313" key="5">
    <source>
        <dbReference type="EMBL" id="GGS17766.1"/>
    </source>
</evidence>
<feature type="compositionally biased region" description="Low complexity" evidence="3">
    <location>
        <begin position="320"/>
        <end position="337"/>
    </location>
</feature>
<dbReference type="SUPFAM" id="SSF53756">
    <property type="entry name" value="UDP-Glycosyltransferase/glycogen phosphorylase"/>
    <property type="match status" value="1"/>
</dbReference>
<dbReference type="SUPFAM" id="SSF55729">
    <property type="entry name" value="Acyl-CoA N-acyltransferases (Nat)"/>
    <property type="match status" value="1"/>
</dbReference>
<comment type="caution">
    <text evidence="5">The sequence shown here is derived from an EMBL/GenBank/DDBJ whole genome shotgun (WGS) entry which is preliminary data.</text>
</comment>
<dbReference type="Gene3D" id="3.40.50.2000">
    <property type="entry name" value="Glycogen Phosphorylase B"/>
    <property type="match status" value="1"/>
</dbReference>
<dbReference type="CDD" id="cd04301">
    <property type="entry name" value="NAT_SF"/>
    <property type="match status" value="1"/>
</dbReference>
<proteinExistence type="predicted"/>
<evidence type="ECO:0000259" key="4">
    <source>
        <dbReference type="PROSITE" id="PS51186"/>
    </source>
</evidence>